<dbReference type="RefSeq" id="WP_332902120.1">
    <property type="nucleotide sequence ID" value="NZ_JBAGLP010000117.1"/>
</dbReference>
<dbReference type="PANTHER" id="PTHR34385:SF1">
    <property type="entry name" value="PEPTIDOGLYCAN L-ALANYL-D-GLUTAMATE ENDOPEPTIDASE CWLK"/>
    <property type="match status" value="1"/>
</dbReference>
<gene>
    <name evidence="3" type="ORF">V5O49_10135</name>
</gene>
<dbReference type="InterPro" id="IPR058193">
    <property type="entry name" value="VanY/YodJ_core_dom"/>
</dbReference>
<organism evidence="3 4">
    <name type="scientific">Isoptericola haloaureus</name>
    <dbReference type="NCBI Taxonomy" id="1542902"/>
    <lineage>
        <taxon>Bacteria</taxon>
        <taxon>Bacillati</taxon>
        <taxon>Actinomycetota</taxon>
        <taxon>Actinomycetes</taxon>
        <taxon>Micrococcales</taxon>
        <taxon>Promicromonosporaceae</taxon>
        <taxon>Isoptericola</taxon>
    </lineage>
</organism>
<dbReference type="InterPro" id="IPR009045">
    <property type="entry name" value="Zn_M74/Hedgehog-like"/>
</dbReference>
<keyword evidence="1" id="KW-0732">Signal</keyword>
<dbReference type="InterPro" id="IPR003709">
    <property type="entry name" value="VanY-like_core_dom"/>
</dbReference>
<sequence length="345" mass="37123">MPAALLRRRWRALVTATAVAVSLTVPVAVPATAAALSLPYPPGPTPPGAHTGVVGWSPLEETTAGTDWSDGVAIAPGEGRTLELQQEVDGRWVTRWTTTMPDDGTYSAAIELTRHWRQAPVTRWRLFAPGTAQVAPAVSGVKVVRTTWEASTDPRDLTVLVTKDRGVTPRDFVPGRLAAPDMAVQGTWVELRPAAADALAELAEAAEEATGKRLVLVSGFRPAGYQERLFERYASRHGAEAASRFSARSGHSEHQTGLAADVTQAGVPFTEFGGTPASDWVAEHAWRYGYVVRYPDGGEEITGYRGEPWHLRYVGEDLAAYLHHSGETLEEAFGVDPGVEGAQRP</sequence>
<protein>
    <submittedName>
        <fullName evidence="3">M15 family metallopeptidase</fullName>
    </submittedName>
</protein>
<feature type="chain" id="PRO_5046827375" evidence="1">
    <location>
        <begin position="34"/>
        <end position="345"/>
    </location>
</feature>
<comment type="caution">
    <text evidence="3">The sequence shown here is derived from an EMBL/GenBank/DDBJ whole genome shotgun (WGS) entry which is preliminary data.</text>
</comment>
<proteinExistence type="predicted"/>
<dbReference type="Proteomes" id="UP001310387">
    <property type="component" value="Unassembled WGS sequence"/>
</dbReference>
<dbReference type="PANTHER" id="PTHR34385">
    <property type="entry name" value="D-ALANYL-D-ALANINE CARBOXYPEPTIDASE"/>
    <property type="match status" value="1"/>
</dbReference>
<evidence type="ECO:0000313" key="4">
    <source>
        <dbReference type="Proteomes" id="UP001310387"/>
    </source>
</evidence>
<accession>A0ABU7Z7J5</accession>
<dbReference type="CDD" id="cd14852">
    <property type="entry name" value="LD-carboxypeptidase"/>
    <property type="match status" value="1"/>
</dbReference>
<reference evidence="3" key="1">
    <citation type="journal article" date="2024" name="Antonie Van Leeuwenhoek">
        <title>Isoptericola haloaureus sp. nov., a dimorphic actinobacterium isolated from mangrove sediments of southeast India, implicating biosaline agricultural significance through nitrogen fixation and salt tolerance genes.</title>
        <authorList>
            <person name="Prathaban M."/>
            <person name="Prathiviraj R."/>
            <person name="Ravichandran M."/>
            <person name="Natarajan S.D."/>
            <person name="Sobanaa M."/>
            <person name="Hari Krishna Kumar S."/>
            <person name="Chandrasekar V."/>
            <person name="Selvin J."/>
        </authorList>
    </citation>
    <scope>NUCLEOTIDE SEQUENCE</scope>
    <source>
        <strain evidence="3">MP1014</strain>
    </source>
</reference>
<dbReference type="EMBL" id="JBAGLP010000117">
    <property type="protein sequence ID" value="MEG3615480.1"/>
    <property type="molecule type" value="Genomic_DNA"/>
</dbReference>
<dbReference type="SUPFAM" id="SSF55166">
    <property type="entry name" value="Hedgehog/DD-peptidase"/>
    <property type="match status" value="1"/>
</dbReference>
<dbReference type="InterPro" id="IPR052179">
    <property type="entry name" value="DD-CPase-like"/>
</dbReference>
<dbReference type="Gene3D" id="3.30.1380.10">
    <property type="match status" value="1"/>
</dbReference>
<feature type="signal peptide" evidence="1">
    <location>
        <begin position="1"/>
        <end position="33"/>
    </location>
</feature>
<dbReference type="Pfam" id="PF02557">
    <property type="entry name" value="VanY"/>
    <property type="match status" value="1"/>
</dbReference>
<name>A0ABU7Z7J5_9MICO</name>
<feature type="domain" description="D-alanyl-D-alanine carboxypeptidase-like core" evidence="2">
    <location>
        <begin position="190"/>
        <end position="315"/>
    </location>
</feature>
<evidence type="ECO:0000259" key="2">
    <source>
        <dbReference type="Pfam" id="PF02557"/>
    </source>
</evidence>
<keyword evidence="4" id="KW-1185">Reference proteome</keyword>
<evidence type="ECO:0000256" key="1">
    <source>
        <dbReference type="SAM" id="SignalP"/>
    </source>
</evidence>
<evidence type="ECO:0000313" key="3">
    <source>
        <dbReference type="EMBL" id="MEG3615480.1"/>
    </source>
</evidence>
<reference evidence="3" key="2">
    <citation type="submission" date="2024-02" db="EMBL/GenBank/DDBJ databases">
        <authorList>
            <person name="Prathaban M."/>
            <person name="Mythili R."/>
            <person name="Sharmila Devi N."/>
            <person name="Sobanaa M."/>
            <person name="Prathiviraj R."/>
            <person name="Selvin J."/>
        </authorList>
    </citation>
    <scope>NUCLEOTIDE SEQUENCE</scope>
    <source>
        <strain evidence="3">MP1014</strain>
    </source>
</reference>